<evidence type="ECO:0000313" key="3">
    <source>
        <dbReference type="Proteomes" id="UP000808337"/>
    </source>
</evidence>
<evidence type="ECO:0008006" key="4">
    <source>
        <dbReference type="Google" id="ProtNLM"/>
    </source>
</evidence>
<comment type="caution">
    <text evidence="2">The sequence shown here is derived from an EMBL/GenBank/DDBJ whole genome shotgun (WGS) entry which is preliminary data.</text>
</comment>
<feature type="chain" id="PRO_5038416014" description="Transporter" evidence="1">
    <location>
        <begin position="20"/>
        <end position="304"/>
    </location>
</feature>
<organism evidence="2 3">
    <name type="scientific">Candidatus Opimibacter skivensis</name>
    <dbReference type="NCBI Taxonomy" id="2982028"/>
    <lineage>
        <taxon>Bacteria</taxon>
        <taxon>Pseudomonadati</taxon>
        <taxon>Bacteroidota</taxon>
        <taxon>Saprospiria</taxon>
        <taxon>Saprospirales</taxon>
        <taxon>Saprospiraceae</taxon>
        <taxon>Candidatus Opimibacter</taxon>
    </lineage>
</organism>
<dbReference type="Proteomes" id="UP000808337">
    <property type="component" value="Unassembled WGS sequence"/>
</dbReference>
<keyword evidence="1" id="KW-0732">Signal</keyword>
<sequence length="304" mass="33299">MKRYSLVLSLLVISSPATFILGQGCSDAGACSIPAFKPSIENLDSKKNQFNVGLSAGAADHTIFVLTPQIGYSRKFGSSFSVDGRMTAAMHTGNGISTSGLGDVYVNINYLPSAKFSITGGLKIPLNDGGRFYSDDIVFPMDYQSSLGTLDLIAGMAYHSNAWHYNIAYQQPFTQNQNWFYPDSLSHPESPFNDFTSTFNFQRKGDILLHISRELKLSDRVTFMPGLLPIYHLGEDQFLNSQDVYESIQGSSGLTLNATFYASVQMGDSGKLGVNLGFPLVVRDVRPDGLTRSFVFGTEYSVSF</sequence>
<dbReference type="AlphaFoldDB" id="A0A9D7STM2"/>
<dbReference type="PROSITE" id="PS51257">
    <property type="entry name" value="PROKAR_LIPOPROTEIN"/>
    <property type="match status" value="1"/>
</dbReference>
<accession>A0A9D7STM2</accession>
<reference evidence="2 3" key="1">
    <citation type="submission" date="2020-10" db="EMBL/GenBank/DDBJ databases">
        <title>Connecting structure to function with the recovery of over 1000 high-quality activated sludge metagenome-assembled genomes encoding full-length rRNA genes using long-read sequencing.</title>
        <authorList>
            <person name="Singleton C.M."/>
            <person name="Petriglieri F."/>
            <person name="Kristensen J.M."/>
            <person name="Kirkegaard R.H."/>
            <person name="Michaelsen T.Y."/>
            <person name="Andersen M.H."/>
            <person name="Karst S.M."/>
            <person name="Dueholm M.S."/>
            <person name="Nielsen P.H."/>
            <person name="Albertsen M."/>
        </authorList>
    </citation>
    <scope>NUCLEOTIDE SEQUENCE [LARGE SCALE GENOMIC DNA]</scope>
    <source>
        <strain evidence="2">Ribe_18-Q3-R11-54_MAXAC.273</strain>
    </source>
</reference>
<gene>
    <name evidence="2" type="ORF">IPP15_05010</name>
</gene>
<proteinExistence type="predicted"/>
<protein>
    <recommendedName>
        <fullName evidence="4">Transporter</fullName>
    </recommendedName>
</protein>
<evidence type="ECO:0000256" key="1">
    <source>
        <dbReference type="SAM" id="SignalP"/>
    </source>
</evidence>
<feature type="signal peptide" evidence="1">
    <location>
        <begin position="1"/>
        <end position="19"/>
    </location>
</feature>
<dbReference type="EMBL" id="JADKGY010000001">
    <property type="protein sequence ID" value="MBK9981773.1"/>
    <property type="molecule type" value="Genomic_DNA"/>
</dbReference>
<evidence type="ECO:0000313" key="2">
    <source>
        <dbReference type="EMBL" id="MBK9981773.1"/>
    </source>
</evidence>
<name>A0A9D7STM2_9BACT</name>